<evidence type="ECO:0000313" key="2">
    <source>
        <dbReference type="EMBL" id="KAF4498228.1"/>
    </source>
</evidence>
<keyword evidence="1" id="KW-1133">Transmembrane helix</keyword>
<organism evidence="2 3">
    <name type="scientific">Fusarium agapanthi</name>
    <dbReference type="NCBI Taxonomy" id="1803897"/>
    <lineage>
        <taxon>Eukaryota</taxon>
        <taxon>Fungi</taxon>
        <taxon>Dikarya</taxon>
        <taxon>Ascomycota</taxon>
        <taxon>Pezizomycotina</taxon>
        <taxon>Sordariomycetes</taxon>
        <taxon>Hypocreomycetidae</taxon>
        <taxon>Hypocreales</taxon>
        <taxon>Nectriaceae</taxon>
        <taxon>Fusarium</taxon>
        <taxon>Fusarium fujikuroi species complex</taxon>
    </lineage>
</organism>
<dbReference type="Proteomes" id="UP000737391">
    <property type="component" value="Unassembled WGS sequence"/>
</dbReference>
<name>A0A9P5BB86_9HYPO</name>
<reference evidence="2" key="1">
    <citation type="submission" date="2020-01" db="EMBL/GenBank/DDBJ databases">
        <title>Identification and distribution of gene clusters putatively required for synthesis of sphingolipid metabolism inhibitors in phylogenetically diverse species of the filamentous fungus Fusarium.</title>
        <authorList>
            <person name="Kim H.-S."/>
            <person name="Busman M."/>
            <person name="Brown D.W."/>
            <person name="Divon H."/>
            <person name="Uhlig S."/>
            <person name="Proctor R.H."/>
        </authorList>
    </citation>
    <scope>NUCLEOTIDE SEQUENCE</scope>
    <source>
        <strain evidence="2">NRRL 31653</strain>
    </source>
</reference>
<evidence type="ECO:0000313" key="3">
    <source>
        <dbReference type="Proteomes" id="UP000737391"/>
    </source>
</evidence>
<feature type="transmembrane region" description="Helical" evidence="1">
    <location>
        <begin position="56"/>
        <end position="75"/>
    </location>
</feature>
<gene>
    <name evidence="2" type="ORF">FAGAP_5601</name>
</gene>
<protein>
    <submittedName>
        <fullName evidence="2">Uncharacterized protein</fullName>
    </submittedName>
</protein>
<accession>A0A9P5BB86</accession>
<keyword evidence="1" id="KW-0472">Membrane</keyword>
<dbReference type="EMBL" id="LUFC02000359">
    <property type="protein sequence ID" value="KAF4498228.1"/>
    <property type="molecule type" value="Genomic_DNA"/>
</dbReference>
<sequence length="153" mass="17500">MLTLHITDALAQAGNNNTWPEYFSGAKQSDTTAQDAILYTRYYYTYAYRFGSSRGILFAFTFLLLHVLMVLIHLVEIIRSEDPWHGCGWDNFGDMLVLALASNRPNDLTQQASKFELWRKVATVAHEGDHGHFQIRLREEKGYQRANEEVGGV</sequence>
<dbReference type="AlphaFoldDB" id="A0A9P5BB86"/>
<evidence type="ECO:0000256" key="1">
    <source>
        <dbReference type="SAM" id="Phobius"/>
    </source>
</evidence>
<comment type="caution">
    <text evidence="2">The sequence shown here is derived from an EMBL/GenBank/DDBJ whole genome shotgun (WGS) entry which is preliminary data.</text>
</comment>
<keyword evidence="1" id="KW-0812">Transmembrane</keyword>
<keyword evidence="3" id="KW-1185">Reference proteome</keyword>
<proteinExistence type="predicted"/>